<feature type="domain" description="Polymerase/histidinol phosphatase N-terminal" evidence="1">
    <location>
        <begin position="1"/>
        <end position="59"/>
    </location>
</feature>
<dbReference type="KEGG" id="mla:Mlab_1594"/>
<dbReference type="GO" id="GO:0004534">
    <property type="term" value="F:5'-3' RNA exonuclease activity"/>
    <property type="evidence" value="ECO:0007669"/>
    <property type="project" value="TreeGrafter"/>
</dbReference>
<sequence length="253" mass="27479">MHVHSTASDGRTQPKTLAKYLNKNDISAAITDHNVIFGVKEALDYSENVIPGIEVSALEGPHVLVYFETYRDLASYYAASIQDHRGKCPHMAVDISTEKVIADAKNAGGFVIAAHPYGYGMSVRGVMKGIDVGVIESSVAGELDGLEVICSGMSVRQNMRAERYAQKNTTCMTGGSDAHVLWEVGRAVTVGYANQTPLEFLEDVRCRKTGVCGVSRSSGQNILMGACMTPGYIPYVAPAMRIHARQSWMRMRA</sequence>
<evidence type="ECO:0000313" key="2">
    <source>
        <dbReference type="EMBL" id="ABN07757.1"/>
    </source>
</evidence>
<dbReference type="Proteomes" id="UP000000365">
    <property type="component" value="Chromosome"/>
</dbReference>
<dbReference type="GO" id="GO:0035312">
    <property type="term" value="F:5'-3' DNA exonuclease activity"/>
    <property type="evidence" value="ECO:0007669"/>
    <property type="project" value="TreeGrafter"/>
</dbReference>
<dbReference type="SMART" id="SM00481">
    <property type="entry name" value="POLIIIAc"/>
    <property type="match status" value="1"/>
</dbReference>
<dbReference type="Pfam" id="PF13263">
    <property type="entry name" value="PHP_C"/>
    <property type="match status" value="1"/>
</dbReference>
<dbReference type="InterPro" id="IPR003141">
    <property type="entry name" value="Pol/His_phosphatase_N"/>
</dbReference>
<name>A2STV1_METLZ</name>
<gene>
    <name evidence="2" type="ordered locus">Mlab_1594</name>
</gene>
<keyword evidence="3" id="KW-1185">Reference proteome</keyword>
<reference evidence="2 3" key="1">
    <citation type="journal article" date="2009" name="Stand. Genomic Sci.">
        <title>Complete genome sequence of Methanocorpusculum labreanum type strain Z.</title>
        <authorList>
            <person name="Anderson I.J."/>
            <person name="Sieprawska-Lupa M."/>
            <person name="Goltsman E."/>
            <person name="Lapidus A."/>
            <person name="Copeland A."/>
            <person name="Glavina Del Rio T."/>
            <person name="Tice H."/>
            <person name="Dalin E."/>
            <person name="Barry K."/>
            <person name="Pitluck S."/>
            <person name="Hauser L."/>
            <person name="Land M."/>
            <person name="Lucas S."/>
            <person name="Richardson P."/>
            <person name="Whitman W.B."/>
            <person name="Kyrpides N.C."/>
        </authorList>
    </citation>
    <scope>NUCLEOTIDE SEQUENCE [LARGE SCALE GENOMIC DNA]</scope>
    <source>
        <strain evidence="3">ATCC 43576 / DSM 4855 / Z</strain>
    </source>
</reference>
<accession>A2STV1</accession>
<dbReference type="HOGENOM" id="CLU_951885_0_0_2"/>
<dbReference type="STRING" id="410358.Mlab_1594"/>
<proteinExistence type="predicted"/>
<dbReference type="Gene3D" id="3.20.20.140">
    <property type="entry name" value="Metal-dependent hydrolases"/>
    <property type="match status" value="1"/>
</dbReference>
<organism evidence="2 3">
    <name type="scientific">Methanocorpusculum labreanum (strain ATCC 43576 / DSM 4855 / Z)</name>
    <dbReference type="NCBI Taxonomy" id="410358"/>
    <lineage>
        <taxon>Archaea</taxon>
        <taxon>Methanobacteriati</taxon>
        <taxon>Methanobacteriota</taxon>
        <taxon>Stenosarchaea group</taxon>
        <taxon>Methanomicrobia</taxon>
        <taxon>Methanomicrobiales</taxon>
        <taxon>Methanocorpusculaceae</taxon>
        <taxon>Methanocorpusculum</taxon>
    </lineage>
</organism>
<evidence type="ECO:0000259" key="1">
    <source>
        <dbReference type="SMART" id="SM00481"/>
    </source>
</evidence>
<dbReference type="SUPFAM" id="SSF89550">
    <property type="entry name" value="PHP domain-like"/>
    <property type="match status" value="1"/>
</dbReference>
<dbReference type="PANTHER" id="PTHR42924">
    <property type="entry name" value="EXONUCLEASE"/>
    <property type="match status" value="1"/>
</dbReference>
<protein>
    <submittedName>
        <fullName evidence="2">PHP C-terminal domain protein</fullName>
    </submittedName>
</protein>
<dbReference type="InterPro" id="IPR052018">
    <property type="entry name" value="PHP_domain"/>
</dbReference>
<dbReference type="AlphaFoldDB" id="A2STV1"/>
<dbReference type="PANTHER" id="PTHR42924:SF3">
    <property type="entry name" value="POLYMERASE_HISTIDINOL PHOSPHATASE N-TERMINAL DOMAIN-CONTAINING PROTEIN"/>
    <property type="match status" value="1"/>
</dbReference>
<dbReference type="EMBL" id="CP000559">
    <property type="protein sequence ID" value="ABN07757.1"/>
    <property type="molecule type" value="Genomic_DNA"/>
</dbReference>
<dbReference type="eggNOG" id="arCOG00302">
    <property type="taxonomic scope" value="Archaea"/>
</dbReference>
<dbReference type="InterPro" id="IPR016195">
    <property type="entry name" value="Pol/histidinol_Pase-like"/>
</dbReference>
<evidence type="ECO:0000313" key="3">
    <source>
        <dbReference type="Proteomes" id="UP000000365"/>
    </source>
</evidence>